<feature type="domain" description="Peptidase S54 rhomboid" evidence="11">
    <location>
        <begin position="75"/>
        <end position="219"/>
    </location>
</feature>
<evidence type="ECO:0000256" key="8">
    <source>
        <dbReference type="SAM" id="MobiDB-lite"/>
    </source>
</evidence>
<dbReference type="PANTHER" id="PTHR43066">
    <property type="entry name" value="RHOMBOID-RELATED PROTEIN"/>
    <property type="match status" value="1"/>
</dbReference>
<comment type="similarity">
    <text evidence="2">Belongs to the peptidase S54 family.</text>
</comment>
<evidence type="ECO:0000256" key="5">
    <source>
        <dbReference type="ARBA" id="ARBA00022801"/>
    </source>
</evidence>
<dbReference type="GO" id="GO:0004252">
    <property type="term" value="F:serine-type endopeptidase activity"/>
    <property type="evidence" value="ECO:0007669"/>
    <property type="project" value="InterPro"/>
</dbReference>
<keyword evidence="3" id="KW-0645">Protease</keyword>
<dbReference type="FunFam" id="1.20.1540.10:FF:000008">
    <property type="entry name" value="RHOMBOID-like protein 13"/>
    <property type="match status" value="1"/>
</dbReference>
<dbReference type="GO" id="GO:0016020">
    <property type="term" value="C:membrane"/>
    <property type="evidence" value="ECO:0007669"/>
    <property type="project" value="UniProtKB-SubCell"/>
</dbReference>
<keyword evidence="4 9" id="KW-0812">Transmembrane</keyword>
<name>A0A6F9DRE1_9ASCI</name>
<feature type="compositionally biased region" description="Basic and acidic residues" evidence="8">
    <location>
        <begin position="353"/>
        <end position="364"/>
    </location>
</feature>
<evidence type="ECO:0000256" key="1">
    <source>
        <dbReference type="ARBA" id="ARBA00004141"/>
    </source>
</evidence>
<evidence type="ECO:0000256" key="6">
    <source>
        <dbReference type="ARBA" id="ARBA00022989"/>
    </source>
</evidence>
<dbReference type="GO" id="GO:0006508">
    <property type="term" value="P:proteolysis"/>
    <property type="evidence" value="ECO:0007669"/>
    <property type="project" value="UniProtKB-KW"/>
</dbReference>
<keyword evidence="5" id="KW-0378">Hydrolase</keyword>
<evidence type="ECO:0000259" key="11">
    <source>
        <dbReference type="Pfam" id="PF01694"/>
    </source>
</evidence>
<feature type="region of interest" description="Disordered" evidence="8">
    <location>
        <begin position="280"/>
        <end position="371"/>
    </location>
</feature>
<feature type="chain" id="PRO_5026194062" evidence="10">
    <location>
        <begin position="27"/>
        <end position="371"/>
    </location>
</feature>
<evidence type="ECO:0000313" key="12">
    <source>
        <dbReference type="EMBL" id="CAB3265563.1"/>
    </source>
</evidence>
<evidence type="ECO:0000256" key="4">
    <source>
        <dbReference type="ARBA" id="ARBA00022692"/>
    </source>
</evidence>
<feature type="compositionally biased region" description="Polar residues" evidence="8">
    <location>
        <begin position="331"/>
        <end position="341"/>
    </location>
</feature>
<evidence type="ECO:0000256" key="3">
    <source>
        <dbReference type="ARBA" id="ARBA00022670"/>
    </source>
</evidence>
<reference evidence="12" key="1">
    <citation type="submission" date="2020-04" db="EMBL/GenBank/DDBJ databases">
        <authorList>
            <person name="Neveu A P."/>
        </authorList>
    </citation>
    <scope>NUCLEOTIDE SEQUENCE</scope>
    <source>
        <tissue evidence="12">Whole embryo</tissue>
    </source>
</reference>
<gene>
    <name evidence="12" type="primary">Rhbdd1</name>
</gene>
<keyword evidence="6 9" id="KW-1133">Transmembrane helix</keyword>
<proteinExistence type="evidence at transcript level"/>
<feature type="region of interest" description="Disordered" evidence="8">
    <location>
        <begin position="245"/>
        <end position="268"/>
    </location>
</feature>
<keyword evidence="10" id="KW-0732">Signal</keyword>
<keyword evidence="7 9" id="KW-0472">Membrane</keyword>
<organism evidence="12">
    <name type="scientific">Phallusia mammillata</name>
    <dbReference type="NCBI Taxonomy" id="59560"/>
    <lineage>
        <taxon>Eukaryota</taxon>
        <taxon>Metazoa</taxon>
        <taxon>Chordata</taxon>
        <taxon>Tunicata</taxon>
        <taxon>Ascidiacea</taxon>
        <taxon>Phlebobranchia</taxon>
        <taxon>Ascidiidae</taxon>
        <taxon>Phallusia</taxon>
    </lineage>
</organism>
<accession>A0A6F9DRE1</accession>
<evidence type="ECO:0000256" key="2">
    <source>
        <dbReference type="ARBA" id="ARBA00009045"/>
    </source>
</evidence>
<sequence length="371" mass="42273">MWPSRRRHRRQPNMGLMLLLLQLCQAGFDTIPPVTLGTIALNVGMYLGIIHEFFRKRVPRTMDICVGVVQVWQRQDYWRVIEATFTHADDWHLYYNMVSFLWKGRSLESKIGSRQFLYMLAVFSVLVNVVMLYLNYAAAMFFSDASYMNQCAVGFSGVVFAVKVVTTQMMPQGTSLIMGFIPVNSRLSCWFELVLIQVLVPNASFTGHLAGILVGLAYVKGPLKAVMNWPFNDFGRSFSARSGPSYTYHSASSGHHNRQSPVQDERRYDSYTGGLNEQQQMEHAMAQSTQNQPNNGQNRLYPDLSEETSPSAPTQDEVQPPAYGWNIPGHTHNTQNETPTNGQPPYPPASNQDELRRRRLDHYNHRASNRR</sequence>
<feature type="signal peptide" evidence="10">
    <location>
        <begin position="1"/>
        <end position="26"/>
    </location>
</feature>
<dbReference type="InterPro" id="IPR022764">
    <property type="entry name" value="Peptidase_S54_rhomboid_dom"/>
</dbReference>
<feature type="compositionally biased region" description="Polar residues" evidence="8">
    <location>
        <begin position="280"/>
        <end position="298"/>
    </location>
</feature>
<feature type="compositionally biased region" description="Polar residues" evidence="8">
    <location>
        <begin position="307"/>
        <end position="317"/>
    </location>
</feature>
<dbReference type="SUPFAM" id="SSF144091">
    <property type="entry name" value="Rhomboid-like"/>
    <property type="match status" value="1"/>
</dbReference>
<dbReference type="InterPro" id="IPR035952">
    <property type="entry name" value="Rhomboid-like_sf"/>
</dbReference>
<protein>
    <submittedName>
        <fullName evidence="12">Rhomboid-related protein 4-like</fullName>
    </submittedName>
</protein>
<dbReference type="Gene3D" id="1.20.1540.10">
    <property type="entry name" value="Rhomboid-like"/>
    <property type="match status" value="1"/>
</dbReference>
<dbReference type="Pfam" id="PF01694">
    <property type="entry name" value="Rhomboid"/>
    <property type="match status" value="1"/>
</dbReference>
<dbReference type="EMBL" id="LR789701">
    <property type="protein sequence ID" value="CAB3265563.1"/>
    <property type="molecule type" value="mRNA"/>
</dbReference>
<feature type="transmembrane region" description="Helical" evidence="9">
    <location>
        <begin position="116"/>
        <end position="135"/>
    </location>
</feature>
<evidence type="ECO:0000256" key="9">
    <source>
        <dbReference type="SAM" id="Phobius"/>
    </source>
</evidence>
<evidence type="ECO:0000256" key="10">
    <source>
        <dbReference type="SAM" id="SignalP"/>
    </source>
</evidence>
<feature type="compositionally biased region" description="Polar residues" evidence="8">
    <location>
        <begin position="245"/>
        <end position="262"/>
    </location>
</feature>
<dbReference type="AlphaFoldDB" id="A0A6F9DRE1"/>
<evidence type="ECO:0000256" key="7">
    <source>
        <dbReference type="ARBA" id="ARBA00023136"/>
    </source>
</evidence>
<dbReference type="PANTHER" id="PTHR43066:SF1">
    <property type="entry name" value="RHOMBOID PROTEIN 2"/>
    <property type="match status" value="1"/>
</dbReference>
<comment type="subcellular location">
    <subcellularLocation>
        <location evidence="1">Membrane</location>
        <topology evidence="1">Multi-pass membrane protein</topology>
    </subcellularLocation>
</comment>